<feature type="region of interest" description="Disordered" evidence="1">
    <location>
        <begin position="487"/>
        <end position="514"/>
    </location>
</feature>
<dbReference type="InterPro" id="IPR036047">
    <property type="entry name" value="F-box-like_dom_sf"/>
</dbReference>
<dbReference type="PROSITE" id="PS50181">
    <property type="entry name" value="FBOX"/>
    <property type="match status" value="1"/>
</dbReference>
<sequence>MKSMKLRVRINKQTSRVKLEGEEPTLTELNVQIREILLPSHGLSPDTEFTLSLNGADLLSDSGQTLSSCGIVTGDLVCVILPPSVAVPSAASAPCAGPAPSARQAVPSGSPASSAAFAASARQAPSNSSSSSSTGLYQVVHPPAQCSSEASSTSKGAEPQQEVVREEEQEGEAGRWVWEPMLCGEAEGGKVPHSLEVLYHQAQSSSTCDALMVAVHLLMVETGFLCQGSEGRPGEMPAGWRAPGGLYRLQYAHPLCDDSLAMVLAVPMGPVLVINATLKTNQQVETVRKLSLKPSTYVTDQWTGDSAAAVYTELRKLSRVFKDQLVYPLIASAREAMALPAVFGLPVLPPELLLRVLRLLDVSSLLALSSVNRHLHQTTADPALWRHLYRRDFRDCQDHSRARDTQWRELYKKKYKWRREAASYPRHTPRYHPVPPPIYPLHPLPNNPFPFYPPGIIGGEYDQRPGIPGGILPRPRYDPIGPLPGHDPTAGGLIGRRGLRPTGNRPADIRRGFI</sequence>
<feature type="domain" description="F-box" evidence="2">
    <location>
        <begin position="342"/>
        <end position="388"/>
    </location>
</feature>
<dbReference type="SUPFAM" id="SSF81383">
    <property type="entry name" value="F-box domain"/>
    <property type="match status" value="1"/>
</dbReference>
<evidence type="ECO:0000256" key="1">
    <source>
        <dbReference type="SAM" id="MobiDB-lite"/>
    </source>
</evidence>
<feature type="compositionally biased region" description="Polar residues" evidence="1">
    <location>
        <begin position="146"/>
        <end position="155"/>
    </location>
</feature>
<dbReference type="PANTHER" id="PTHR15537:SF2">
    <property type="entry name" value="F-BOX ONLY PROTEIN 7"/>
    <property type="match status" value="1"/>
</dbReference>
<dbReference type="Proteomes" id="UP000808372">
    <property type="component" value="Unplaced"/>
</dbReference>
<reference evidence="4" key="1">
    <citation type="submission" date="2025-08" db="UniProtKB">
        <authorList>
            <consortium name="RefSeq"/>
        </authorList>
    </citation>
    <scope>IDENTIFICATION</scope>
    <source>
        <tissue evidence="4">White muscle</tissue>
    </source>
</reference>
<evidence type="ECO:0000259" key="2">
    <source>
        <dbReference type="PROSITE" id="PS50181"/>
    </source>
</evidence>
<gene>
    <name evidence="4" type="primary">fbxo7</name>
</gene>
<dbReference type="Gene3D" id="1.20.1280.50">
    <property type="match status" value="1"/>
</dbReference>
<dbReference type="RefSeq" id="XP_038839130.1">
    <property type="nucleotide sequence ID" value="XM_038983202.1"/>
</dbReference>
<feature type="region of interest" description="Disordered" evidence="1">
    <location>
        <begin position="146"/>
        <end position="172"/>
    </location>
</feature>
<dbReference type="GeneID" id="120036912"/>
<organism evidence="3 4">
    <name type="scientific">Salvelinus namaycush</name>
    <name type="common">Lake trout</name>
    <name type="synonym">Salmo namaycush</name>
    <dbReference type="NCBI Taxonomy" id="8040"/>
    <lineage>
        <taxon>Eukaryota</taxon>
        <taxon>Metazoa</taxon>
        <taxon>Chordata</taxon>
        <taxon>Craniata</taxon>
        <taxon>Vertebrata</taxon>
        <taxon>Euteleostomi</taxon>
        <taxon>Actinopterygii</taxon>
        <taxon>Neopterygii</taxon>
        <taxon>Teleostei</taxon>
        <taxon>Protacanthopterygii</taxon>
        <taxon>Salmoniformes</taxon>
        <taxon>Salmonidae</taxon>
        <taxon>Salmoninae</taxon>
        <taxon>Salvelinus</taxon>
    </lineage>
</organism>
<dbReference type="SMART" id="SM00256">
    <property type="entry name" value="FBOX"/>
    <property type="match status" value="1"/>
</dbReference>
<protein>
    <submittedName>
        <fullName evidence="4">F-box only protein 7 isoform X2</fullName>
    </submittedName>
</protein>
<accession>A0A8U0Q9K8</accession>
<keyword evidence="3" id="KW-1185">Reference proteome</keyword>
<dbReference type="PANTHER" id="PTHR15537">
    <property type="entry name" value="F-BOX ONLY PROTEIN 7"/>
    <property type="match status" value="1"/>
</dbReference>
<evidence type="ECO:0000313" key="3">
    <source>
        <dbReference type="Proteomes" id="UP000808372"/>
    </source>
</evidence>
<dbReference type="AlphaFoldDB" id="A0A8U0Q9K8"/>
<dbReference type="Pfam" id="PF11566">
    <property type="entry name" value="PI31_Prot_N"/>
    <property type="match status" value="1"/>
</dbReference>
<dbReference type="InterPro" id="IPR001810">
    <property type="entry name" value="F-box_dom"/>
</dbReference>
<feature type="region of interest" description="Disordered" evidence="1">
    <location>
        <begin position="90"/>
        <end position="112"/>
    </location>
</feature>
<dbReference type="InterPro" id="IPR047118">
    <property type="entry name" value="Fbxo7"/>
</dbReference>
<name>A0A8U0Q9K8_SALNM</name>
<evidence type="ECO:0000313" key="4">
    <source>
        <dbReference type="RefSeq" id="XP_038839130.1"/>
    </source>
</evidence>
<dbReference type="CTD" id="25793"/>
<dbReference type="InterPro" id="IPR021625">
    <property type="entry name" value="PI31_Prot_N"/>
</dbReference>
<proteinExistence type="predicted"/>
<dbReference type="GO" id="GO:1903599">
    <property type="term" value="P:positive regulation of autophagy of mitochondrion"/>
    <property type="evidence" value="ECO:0007669"/>
    <property type="project" value="TreeGrafter"/>
</dbReference>
<dbReference type="Gene3D" id="3.40.1000.30">
    <property type="match status" value="1"/>
</dbReference>
<dbReference type="GO" id="GO:0019901">
    <property type="term" value="F:protein kinase binding"/>
    <property type="evidence" value="ECO:0007669"/>
    <property type="project" value="InterPro"/>
</dbReference>
<dbReference type="Pfam" id="PF12937">
    <property type="entry name" value="F-box-like"/>
    <property type="match status" value="1"/>
</dbReference>